<reference evidence="2 3" key="1">
    <citation type="journal article" date="2011" name="Science">
        <title>The ecoresponsive genome of Daphnia pulex.</title>
        <authorList>
            <person name="Colbourne J.K."/>
            <person name="Pfrender M.E."/>
            <person name="Gilbert D."/>
            <person name="Thomas W.K."/>
            <person name="Tucker A."/>
            <person name="Oakley T.H."/>
            <person name="Tokishita S."/>
            <person name="Aerts A."/>
            <person name="Arnold G.J."/>
            <person name="Basu M.K."/>
            <person name="Bauer D.J."/>
            <person name="Caceres C.E."/>
            <person name="Carmel L."/>
            <person name="Casola C."/>
            <person name="Choi J.H."/>
            <person name="Detter J.C."/>
            <person name="Dong Q."/>
            <person name="Dusheyko S."/>
            <person name="Eads B.D."/>
            <person name="Frohlich T."/>
            <person name="Geiler-Samerotte K.A."/>
            <person name="Gerlach D."/>
            <person name="Hatcher P."/>
            <person name="Jogdeo S."/>
            <person name="Krijgsveld J."/>
            <person name="Kriventseva E.V."/>
            <person name="Kultz D."/>
            <person name="Laforsch C."/>
            <person name="Lindquist E."/>
            <person name="Lopez J."/>
            <person name="Manak J.R."/>
            <person name="Muller J."/>
            <person name="Pangilinan J."/>
            <person name="Patwardhan R.P."/>
            <person name="Pitluck S."/>
            <person name="Pritham E.J."/>
            <person name="Rechtsteiner A."/>
            <person name="Rho M."/>
            <person name="Rogozin I.B."/>
            <person name="Sakarya O."/>
            <person name="Salamov A."/>
            <person name="Schaack S."/>
            <person name="Shapiro H."/>
            <person name="Shiga Y."/>
            <person name="Skalitzky C."/>
            <person name="Smith Z."/>
            <person name="Souvorov A."/>
            <person name="Sung W."/>
            <person name="Tang Z."/>
            <person name="Tsuchiya D."/>
            <person name="Tu H."/>
            <person name="Vos H."/>
            <person name="Wang M."/>
            <person name="Wolf Y.I."/>
            <person name="Yamagata H."/>
            <person name="Yamada T."/>
            <person name="Ye Y."/>
            <person name="Shaw J.R."/>
            <person name="Andrews J."/>
            <person name="Crease T.J."/>
            <person name="Tang H."/>
            <person name="Lucas S.M."/>
            <person name="Robertson H.M."/>
            <person name="Bork P."/>
            <person name="Koonin E.V."/>
            <person name="Zdobnov E.M."/>
            <person name="Grigoriev I.V."/>
            <person name="Lynch M."/>
            <person name="Boore J.L."/>
        </authorList>
    </citation>
    <scope>NUCLEOTIDE SEQUENCE [LARGE SCALE GENOMIC DNA]</scope>
</reference>
<sequence length="172" mass="18870">MVLPFLDVCGAVPFDPVSMAYDPAGQSVNNRVLVCCHCHVMDSLAFLDPSDEPLHPSQEDNPVVDSLPDVVPRPSGKVPNCLTARLPSDEEEPDSPLIKDLHHKSAAADWKQVGKDLRRIADQFETLRRPAGASKHRNHATSSSSASSWIQTCILHGLVAYAGWRIQRWISG</sequence>
<gene>
    <name evidence="2" type="ORF">DAPPUDRAFT_94685</name>
</gene>
<proteinExistence type="predicted"/>
<keyword evidence="3" id="KW-1185">Reference proteome</keyword>
<dbReference type="KEGG" id="dpx:DAPPUDRAFT_94685"/>
<organism evidence="2 3">
    <name type="scientific">Daphnia pulex</name>
    <name type="common">Water flea</name>
    <dbReference type="NCBI Taxonomy" id="6669"/>
    <lineage>
        <taxon>Eukaryota</taxon>
        <taxon>Metazoa</taxon>
        <taxon>Ecdysozoa</taxon>
        <taxon>Arthropoda</taxon>
        <taxon>Crustacea</taxon>
        <taxon>Branchiopoda</taxon>
        <taxon>Diplostraca</taxon>
        <taxon>Cladocera</taxon>
        <taxon>Anomopoda</taxon>
        <taxon>Daphniidae</taxon>
        <taxon>Daphnia</taxon>
    </lineage>
</organism>
<dbReference type="InParanoid" id="E9FSR7"/>
<evidence type="ECO:0000313" key="2">
    <source>
        <dbReference type="EMBL" id="EFX89244.1"/>
    </source>
</evidence>
<dbReference type="EMBL" id="GL732524">
    <property type="protein sequence ID" value="EFX89244.1"/>
    <property type="molecule type" value="Genomic_DNA"/>
</dbReference>
<evidence type="ECO:0000313" key="3">
    <source>
        <dbReference type="Proteomes" id="UP000000305"/>
    </source>
</evidence>
<dbReference type="OrthoDB" id="6346380at2759"/>
<name>E9FSR7_DAPPU</name>
<feature type="region of interest" description="Disordered" evidence="1">
    <location>
        <begin position="75"/>
        <end position="96"/>
    </location>
</feature>
<protein>
    <submittedName>
        <fullName evidence="2">Uncharacterized protein</fullName>
    </submittedName>
</protein>
<dbReference type="AlphaFoldDB" id="E9FSR7"/>
<accession>E9FSR7</accession>
<dbReference type="HOGENOM" id="CLU_1556840_0_0_1"/>
<evidence type="ECO:0000256" key="1">
    <source>
        <dbReference type="SAM" id="MobiDB-lite"/>
    </source>
</evidence>
<dbReference type="Proteomes" id="UP000000305">
    <property type="component" value="Unassembled WGS sequence"/>
</dbReference>